<dbReference type="GO" id="GO:0003755">
    <property type="term" value="F:peptidyl-prolyl cis-trans isomerase activity"/>
    <property type="evidence" value="ECO:0007669"/>
    <property type="project" value="UniProtKB-KW"/>
</dbReference>
<dbReference type="Pfam" id="PF00254">
    <property type="entry name" value="FKBP_C"/>
    <property type="match status" value="2"/>
</dbReference>
<feature type="domain" description="PPIase FKBP-type" evidence="10">
    <location>
        <begin position="156"/>
        <end position="242"/>
    </location>
</feature>
<protein>
    <recommendedName>
        <fullName evidence="2 7">peptidylprolyl isomerase</fullName>
        <ecNumber evidence="2 7">5.2.1.8</ecNumber>
    </recommendedName>
</protein>
<dbReference type="PANTHER" id="PTHR46512">
    <property type="entry name" value="PEPTIDYLPROLYL ISOMERASE"/>
    <property type="match status" value="1"/>
</dbReference>
<evidence type="ECO:0000256" key="3">
    <source>
        <dbReference type="ARBA" id="ARBA00022737"/>
    </source>
</evidence>
<comment type="caution">
    <text evidence="11">The sequence shown here is derived from an EMBL/GenBank/DDBJ whole genome shotgun (WGS) entry which is preliminary data.</text>
</comment>
<dbReference type="InterPro" id="IPR050754">
    <property type="entry name" value="FKBP4/5/8-like"/>
</dbReference>
<dbReference type="EMBL" id="JAHLQT010024345">
    <property type="protein sequence ID" value="KAG7165409.1"/>
    <property type="molecule type" value="Genomic_DNA"/>
</dbReference>
<dbReference type="FunFam" id="1.25.40.10:FF:000008">
    <property type="entry name" value="Peptidylprolyl isomerase"/>
    <property type="match status" value="1"/>
</dbReference>
<evidence type="ECO:0000256" key="4">
    <source>
        <dbReference type="ARBA" id="ARBA00022803"/>
    </source>
</evidence>
<dbReference type="PANTHER" id="PTHR46512:SF9">
    <property type="entry name" value="PEPTIDYLPROLYL ISOMERASE"/>
    <property type="match status" value="1"/>
</dbReference>
<keyword evidence="6 7" id="KW-0413">Isomerase</keyword>
<evidence type="ECO:0000256" key="5">
    <source>
        <dbReference type="ARBA" id="ARBA00023110"/>
    </source>
</evidence>
<gene>
    <name evidence="11" type="primary">FKBP4-L1</name>
    <name evidence="11" type="ORF">Hamer_G007239</name>
</gene>
<evidence type="ECO:0000259" key="10">
    <source>
        <dbReference type="PROSITE" id="PS50059"/>
    </source>
</evidence>
<dbReference type="InterPro" id="IPR001179">
    <property type="entry name" value="PPIase_FKBP_dom"/>
</dbReference>
<dbReference type="PROSITE" id="PS50005">
    <property type="entry name" value="TPR"/>
    <property type="match status" value="2"/>
</dbReference>
<dbReference type="FunFam" id="3.10.50.40:FF:000013">
    <property type="entry name" value="Peptidylprolyl isomerase"/>
    <property type="match status" value="1"/>
</dbReference>
<dbReference type="SMART" id="SM00028">
    <property type="entry name" value="TPR"/>
    <property type="match status" value="3"/>
</dbReference>
<dbReference type="FunFam" id="3.10.50.40:FF:000056">
    <property type="entry name" value="Peptidylprolyl isomerase"/>
    <property type="match status" value="1"/>
</dbReference>
<keyword evidence="12" id="KW-1185">Reference proteome</keyword>
<comment type="catalytic activity">
    <reaction evidence="1 7">
        <text>[protein]-peptidylproline (omega=180) = [protein]-peptidylproline (omega=0)</text>
        <dbReference type="Rhea" id="RHEA:16237"/>
        <dbReference type="Rhea" id="RHEA-COMP:10747"/>
        <dbReference type="Rhea" id="RHEA-COMP:10748"/>
        <dbReference type="ChEBI" id="CHEBI:83833"/>
        <dbReference type="ChEBI" id="CHEBI:83834"/>
        <dbReference type="EC" id="5.2.1.8"/>
    </reaction>
</comment>
<evidence type="ECO:0000313" key="11">
    <source>
        <dbReference type="EMBL" id="KAG7165409.1"/>
    </source>
</evidence>
<proteinExistence type="predicted"/>
<dbReference type="PROSITE" id="PS50059">
    <property type="entry name" value="FKBP_PPIASE"/>
    <property type="match status" value="2"/>
</dbReference>
<accession>A0A8J5MWA8</accession>
<dbReference type="EC" id="5.2.1.8" evidence="2 7"/>
<keyword evidence="4 8" id="KW-0802">TPR repeat</keyword>
<dbReference type="AlphaFoldDB" id="A0A8J5MWA8"/>
<feature type="repeat" description="TPR" evidence="8">
    <location>
        <begin position="259"/>
        <end position="292"/>
    </location>
</feature>
<feature type="region of interest" description="Disordered" evidence="9">
    <location>
        <begin position="425"/>
        <end position="448"/>
    </location>
</feature>
<evidence type="ECO:0000256" key="9">
    <source>
        <dbReference type="SAM" id="MobiDB-lite"/>
    </source>
</evidence>
<dbReference type="InterPro" id="IPR019734">
    <property type="entry name" value="TPR_rpt"/>
</dbReference>
<feature type="repeat" description="TPR" evidence="8">
    <location>
        <begin position="342"/>
        <end position="375"/>
    </location>
</feature>
<evidence type="ECO:0000256" key="6">
    <source>
        <dbReference type="ARBA" id="ARBA00023235"/>
    </source>
</evidence>
<organism evidence="11 12">
    <name type="scientific">Homarus americanus</name>
    <name type="common">American lobster</name>
    <dbReference type="NCBI Taxonomy" id="6706"/>
    <lineage>
        <taxon>Eukaryota</taxon>
        <taxon>Metazoa</taxon>
        <taxon>Ecdysozoa</taxon>
        <taxon>Arthropoda</taxon>
        <taxon>Crustacea</taxon>
        <taxon>Multicrustacea</taxon>
        <taxon>Malacostraca</taxon>
        <taxon>Eumalacostraca</taxon>
        <taxon>Eucarida</taxon>
        <taxon>Decapoda</taxon>
        <taxon>Pleocyemata</taxon>
        <taxon>Astacidea</taxon>
        <taxon>Nephropoidea</taxon>
        <taxon>Nephropidae</taxon>
        <taxon>Homarus</taxon>
    </lineage>
</organism>
<keyword evidence="3" id="KW-0677">Repeat</keyword>
<name>A0A8J5MWA8_HOMAM</name>
<feature type="domain" description="PPIase FKBP-type" evidence="10">
    <location>
        <begin position="38"/>
        <end position="127"/>
    </location>
</feature>
<dbReference type="Pfam" id="PF13431">
    <property type="entry name" value="TPR_17"/>
    <property type="match status" value="1"/>
</dbReference>
<evidence type="ECO:0000256" key="7">
    <source>
        <dbReference type="PROSITE-ProRule" id="PRU00277"/>
    </source>
</evidence>
<evidence type="ECO:0000256" key="2">
    <source>
        <dbReference type="ARBA" id="ARBA00013194"/>
    </source>
</evidence>
<evidence type="ECO:0000256" key="8">
    <source>
        <dbReference type="PROSITE-ProRule" id="PRU00339"/>
    </source>
</evidence>
<dbReference type="OrthoDB" id="433738at2759"/>
<evidence type="ECO:0000313" key="12">
    <source>
        <dbReference type="Proteomes" id="UP000747542"/>
    </source>
</evidence>
<evidence type="ECO:0000256" key="1">
    <source>
        <dbReference type="ARBA" id="ARBA00000971"/>
    </source>
</evidence>
<dbReference type="Proteomes" id="UP000747542">
    <property type="component" value="Unassembled WGS sequence"/>
</dbReference>
<sequence>MSAGEPKADIMDVTPNKDGGILKEILKPGEGEEGPLGGDRVYVHYVGTLADDGSKFDSSRDRGERFAFTLGKGEVIKAWDLGVATMKKGELARLTCKSNYAYGEQGSPPKIPPNATLVFEVELFEWHGEDISKNKDGGIIRRNIKPGEGYQSPNEGSVVDVHIVGRVNGTIFDDRELKFSLGGGSEHNIPEGLECALENFKKKEKSTIKLSPEYAFGSAGNVAIGVPPGAALEYEVEMRSFEKAKEPWEMDQEEKIEQAKVYKDRGTNYLKQENYQLAAKQYKKIIDLLEHDSGLDDEKKAESRAVLLAGYLNLAITCLKLKQNSAVKEHCTKALELDKNNVKAYFRRGQANLNMGDAEQAKSDFEACLNIEQTNKAAKQQLQCCIAKIKAEKLKEKKIYGGMFEKFAKQDKKKEDTEVNKKDVITGDVGGLNNVEEKSDSGTSEKVC</sequence>
<reference evidence="11" key="1">
    <citation type="journal article" date="2021" name="Sci. Adv.">
        <title>The American lobster genome reveals insights on longevity, neural, and immune adaptations.</title>
        <authorList>
            <person name="Polinski J.M."/>
            <person name="Zimin A.V."/>
            <person name="Clark K.F."/>
            <person name="Kohn A.B."/>
            <person name="Sadowski N."/>
            <person name="Timp W."/>
            <person name="Ptitsyn A."/>
            <person name="Khanna P."/>
            <person name="Romanova D.Y."/>
            <person name="Williams P."/>
            <person name="Greenwood S.J."/>
            <person name="Moroz L.L."/>
            <person name="Walt D.R."/>
            <person name="Bodnar A.G."/>
        </authorList>
    </citation>
    <scope>NUCLEOTIDE SEQUENCE</scope>
    <source>
        <strain evidence="11">GMGI-L3</strain>
    </source>
</reference>
<keyword evidence="5 7" id="KW-0697">Rotamase</keyword>